<keyword evidence="1" id="KW-0472">Membrane</keyword>
<accession>A0A1F8GFW3</accession>
<dbReference type="AlphaFoldDB" id="A0A1F8GFW3"/>
<feature type="transmembrane region" description="Helical" evidence="1">
    <location>
        <begin position="178"/>
        <end position="203"/>
    </location>
</feature>
<keyword evidence="1" id="KW-1133">Transmembrane helix</keyword>
<reference evidence="2 3" key="1">
    <citation type="journal article" date="2016" name="Nat. Commun.">
        <title>Thousands of microbial genomes shed light on interconnected biogeochemical processes in an aquifer system.</title>
        <authorList>
            <person name="Anantharaman K."/>
            <person name="Brown C.T."/>
            <person name="Hug L.A."/>
            <person name="Sharon I."/>
            <person name="Castelle C.J."/>
            <person name="Probst A.J."/>
            <person name="Thomas B.C."/>
            <person name="Singh A."/>
            <person name="Wilkins M.J."/>
            <person name="Karaoz U."/>
            <person name="Brodie E.L."/>
            <person name="Williams K.H."/>
            <person name="Hubbard S.S."/>
            <person name="Banfield J.F."/>
        </authorList>
    </citation>
    <scope>NUCLEOTIDE SEQUENCE [LARGE SCALE GENOMIC DNA]</scope>
</reference>
<dbReference type="Proteomes" id="UP000178911">
    <property type="component" value="Unassembled WGS sequence"/>
</dbReference>
<feature type="transmembrane region" description="Helical" evidence="1">
    <location>
        <begin position="77"/>
        <end position="98"/>
    </location>
</feature>
<organism evidence="2 3">
    <name type="scientific">Candidatus Yanofskybacteria bacterium RIFCSPLOWO2_01_FULL_43_22</name>
    <dbReference type="NCBI Taxonomy" id="1802695"/>
    <lineage>
        <taxon>Bacteria</taxon>
        <taxon>Candidatus Yanofskyibacteriota</taxon>
    </lineage>
</organism>
<comment type="caution">
    <text evidence="2">The sequence shown here is derived from an EMBL/GenBank/DDBJ whole genome shotgun (WGS) entry which is preliminary data.</text>
</comment>
<evidence type="ECO:0000313" key="2">
    <source>
        <dbReference type="EMBL" id="OGN23940.1"/>
    </source>
</evidence>
<keyword evidence="1" id="KW-0812">Transmembrane</keyword>
<gene>
    <name evidence="2" type="ORF">A3A13_02540</name>
</gene>
<name>A0A1F8GFW3_9BACT</name>
<feature type="transmembrane region" description="Helical" evidence="1">
    <location>
        <begin position="52"/>
        <end position="71"/>
    </location>
</feature>
<proteinExistence type="predicted"/>
<dbReference type="STRING" id="1802695.A3A13_02540"/>
<dbReference type="EMBL" id="MGKJ01000014">
    <property type="protein sequence ID" value="OGN23940.1"/>
    <property type="molecule type" value="Genomic_DNA"/>
</dbReference>
<sequence>MPEEQTTRNTDEEVAEEEQYADELAAEQELYAAQAEAVELYNQGQTYHRPSLFKYSILASLAVIVDIVDFIDLTGLGAIVGRIISFAVSAVIILIFWFTNTKQKRADEYAENIQKKIDALVARIANAERNILRVARLSRKIPGAKQLYRKLHLRTVRRARVALRGVAKSAKSPILRSVAAGTLNLVPFLALVPWMLVGIWLSYRAEKESYKNAREASDSVLEATGETGIA</sequence>
<protein>
    <submittedName>
        <fullName evidence="2">Uncharacterized protein</fullName>
    </submittedName>
</protein>
<evidence type="ECO:0000256" key="1">
    <source>
        <dbReference type="SAM" id="Phobius"/>
    </source>
</evidence>
<evidence type="ECO:0000313" key="3">
    <source>
        <dbReference type="Proteomes" id="UP000178911"/>
    </source>
</evidence>